<dbReference type="GO" id="GO:0003700">
    <property type="term" value="F:DNA-binding transcription factor activity"/>
    <property type="evidence" value="ECO:0007669"/>
    <property type="project" value="InterPro"/>
</dbReference>
<gene>
    <name evidence="6" type="ORF">P353_06960</name>
</gene>
<dbReference type="Gene3D" id="3.40.190.290">
    <property type="match status" value="1"/>
</dbReference>
<dbReference type="Proteomes" id="UP000029553">
    <property type="component" value="Unassembled WGS sequence"/>
</dbReference>
<name>A0A096FN67_COMTE</name>
<dbReference type="InterPro" id="IPR036388">
    <property type="entry name" value="WH-like_DNA-bd_sf"/>
</dbReference>
<dbReference type="PROSITE" id="PS50931">
    <property type="entry name" value="HTH_LYSR"/>
    <property type="match status" value="2"/>
</dbReference>
<protein>
    <submittedName>
        <fullName evidence="6">LysR family transcriptional regulator</fullName>
    </submittedName>
</protein>
<evidence type="ECO:0000256" key="2">
    <source>
        <dbReference type="ARBA" id="ARBA00023015"/>
    </source>
</evidence>
<dbReference type="EMBL" id="AWOR01000026">
    <property type="protein sequence ID" value="KGH31233.1"/>
    <property type="molecule type" value="Genomic_DNA"/>
</dbReference>
<reference evidence="6 7" key="1">
    <citation type="submission" date="2013-09" db="EMBL/GenBank/DDBJ databases">
        <title>High correlation between genotypes and phenotypes of environmental bacteria Comamonas testosteroni strains.</title>
        <authorList>
            <person name="Liu L."/>
            <person name="Zhu W."/>
            <person name="Xia X."/>
            <person name="Xu B."/>
            <person name="Luo M."/>
            <person name="Wang G."/>
        </authorList>
    </citation>
    <scope>NUCLEOTIDE SEQUENCE [LARGE SCALE GENOMIC DNA]</scope>
    <source>
        <strain evidence="6 7">JL40</strain>
    </source>
</reference>
<dbReference type="Pfam" id="PF03466">
    <property type="entry name" value="LysR_substrate"/>
    <property type="match status" value="1"/>
</dbReference>
<dbReference type="PANTHER" id="PTHR30419:SF8">
    <property type="entry name" value="NITROGEN ASSIMILATION TRANSCRIPTIONAL ACTIVATOR-RELATED"/>
    <property type="match status" value="1"/>
</dbReference>
<accession>A0A096FN67</accession>
<sequence>MHLSQPAVARSVLQLEEACRLPLFIRGARGMMPTALGNQLAARIETMLQHLESGAAEAQAASTLTARRSSLPHRFAEVVPPGHLRALLAIARCGSESLAAQEIGITQPSIHAALQGLEASLGMQLFYKLTFGTRLTPSGEALLRRVKLALAEIRDMESDISAWHGQIKGRVVVGVLPLSVGIFLPSAVDMLSASHPDIEISIVDGTYESLMQGLMSADIDVIAGALRAQVPGDEVQQLQMFDDDLVVVAPSNHESLQREQLTLRELLQWQWVTPLPNTPADSAMVKLFRSHGLEPPRSNLRASSPTMTLAFVLQTGRLALASRGQAMRDDHGGLLSILPVELPSTRRGIGLAIRAQGTASQNLELFIRACRQTMADMPR</sequence>
<proteinExistence type="inferred from homology"/>
<dbReference type="Gene3D" id="1.10.10.10">
    <property type="entry name" value="Winged helix-like DNA-binding domain superfamily/Winged helix DNA-binding domain"/>
    <property type="match status" value="2"/>
</dbReference>
<keyword evidence="3" id="KW-0238">DNA-binding</keyword>
<evidence type="ECO:0000256" key="3">
    <source>
        <dbReference type="ARBA" id="ARBA00023125"/>
    </source>
</evidence>
<comment type="caution">
    <text evidence="6">The sequence shown here is derived from an EMBL/GenBank/DDBJ whole genome shotgun (WGS) entry which is preliminary data.</text>
</comment>
<keyword evidence="2" id="KW-0805">Transcription regulation</keyword>
<evidence type="ECO:0000313" key="7">
    <source>
        <dbReference type="Proteomes" id="UP000029553"/>
    </source>
</evidence>
<comment type="similarity">
    <text evidence="1">Belongs to the LysR transcriptional regulatory family.</text>
</comment>
<dbReference type="Pfam" id="PF00126">
    <property type="entry name" value="HTH_1"/>
    <property type="match status" value="2"/>
</dbReference>
<feature type="domain" description="HTH lysR-type" evidence="5">
    <location>
        <begin position="1"/>
        <end position="34"/>
    </location>
</feature>
<organism evidence="6 7">
    <name type="scientific">Comamonas testosteroni</name>
    <name type="common">Pseudomonas testosteroni</name>
    <dbReference type="NCBI Taxonomy" id="285"/>
    <lineage>
        <taxon>Bacteria</taxon>
        <taxon>Pseudomonadati</taxon>
        <taxon>Pseudomonadota</taxon>
        <taxon>Betaproteobacteria</taxon>
        <taxon>Burkholderiales</taxon>
        <taxon>Comamonadaceae</taxon>
        <taxon>Comamonas</taxon>
    </lineage>
</organism>
<dbReference type="AlphaFoldDB" id="A0A096FN67"/>
<dbReference type="GO" id="GO:0005829">
    <property type="term" value="C:cytosol"/>
    <property type="evidence" value="ECO:0007669"/>
    <property type="project" value="TreeGrafter"/>
</dbReference>
<evidence type="ECO:0000256" key="1">
    <source>
        <dbReference type="ARBA" id="ARBA00009437"/>
    </source>
</evidence>
<dbReference type="SUPFAM" id="SSF46785">
    <property type="entry name" value="Winged helix' DNA-binding domain"/>
    <property type="match status" value="2"/>
</dbReference>
<dbReference type="PANTHER" id="PTHR30419">
    <property type="entry name" value="HTH-TYPE TRANSCRIPTIONAL REGULATOR YBHD"/>
    <property type="match status" value="1"/>
</dbReference>
<dbReference type="SUPFAM" id="SSF53850">
    <property type="entry name" value="Periplasmic binding protein-like II"/>
    <property type="match status" value="1"/>
</dbReference>
<dbReference type="InterPro" id="IPR000847">
    <property type="entry name" value="LysR_HTH_N"/>
</dbReference>
<feature type="domain" description="HTH lysR-type" evidence="5">
    <location>
        <begin position="79"/>
        <end position="136"/>
    </location>
</feature>
<evidence type="ECO:0000259" key="5">
    <source>
        <dbReference type="PROSITE" id="PS50931"/>
    </source>
</evidence>
<dbReference type="InterPro" id="IPR050950">
    <property type="entry name" value="HTH-type_LysR_regulators"/>
</dbReference>
<dbReference type="GO" id="GO:0003677">
    <property type="term" value="F:DNA binding"/>
    <property type="evidence" value="ECO:0007669"/>
    <property type="project" value="UniProtKB-KW"/>
</dbReference>
<keyword evidence="4" id="KW-0804">Transcription</keyword>
<evidence type="ECO:0000256" key="4">
    <source>
        <dbReference type="ARBA" id="ARBA00023163"/>
    </source>
</evidence>
<evidence type="ECO:0000313" key="6">
    <source>
        <dbReference type="EMBL" id="KGH31233.1"/>
    </source>
</evidence>
<dbReference type="InterPro" id="IPR005119">
    <property type="entry name" value="LysR_subst-bd"/>
</dbReference>
<dbReference type="InterPro" id="IPR036390">
    <property type="entry name" value="WH_DNA-bd_sf"/>
</dbReference>